<accession>A0A2G9HZ05</accession>
<dbReference type="InterPro" id="IPR021319">
    <property type="entry name" value="DUF2921"/>
</dbReference>
<evidence type="ECO:0000256" key="5">
    <source>
        <dbReference type="ARBA" id="ARBA00022679"/>
    </source>
</evidence>
<comment type="pathway">
    <text evidence="3">Protein modification; protein ubiquitination.</text>
</comment>
<feature type="domain" description="DUF2921" evidence="12">
    <location>
        <begin position="34"/>
        <end position="215"/>
    </location>
</feature>
<evidence type="ECO:0000256" key="4">
    <source>
        <dbReference type="ARBA" id="ARBA00012483"/>
    </source>
</evidence>
<dbReference type="EMBL" id="NKXS01000703">
    <property type="protein sequence ID" value="PIN22738.1"/>
    <property type="molecule type" value="Genomic_DNA"/>
</dbReference>
<keyword evidence="14" id="KW-1185">Reference proteome</keyword>
<protein>
    <recommendedName>
        <fullName evidence="4">RING-type E3 ubiquitin transferase</fullName>
        <ecNumber evidence="4">2.3.2.27</ecNumber>
    </recommendedName>
</protein>
<organism evidence="13 14">
    <name type="scientific">Handroanthus impetiginosus</name>
    <dbReference type="NCBI Taxonomy" id="429701"/>
    <lineage>
        <taxon>Eukaryota</taxon>
        <taxon>Viridiplantae</taxon>
        <taxon>Streptophyta</taxon>
        <taxon>Embryophyta</taxon>
        <taxon>Tracheophyta</taxon>
        <taxon>Spermatophyta</taxon>
        <taxon>Magnoliopsida</taxon>
        <taxon>eudicotyledons</taxon>
        <taxon>Gunneridae</taxon>
        <taxon>Pentapetalae</taxon>
        <taxon>asterids</taxon>
        <taxon>lamiids</taxon>
        <taxon>Lamiales</taxon>
        <taxon>Bignoniaceae</taxon>
        <taxon>Crescentiina</taxon>
        <taxon>Tabebuia alliance</taxon>
        <taxon>Handroanthus</taxon>
    </lineage>
</organism>
<dbReference type="Pfam" id="PF11145">
    <property type="entry name" value="DUF2921"/>
    <property type="match status" value="1"/>
</dbReference>
<dbReference type="EC" id="2.3.2.27" evidence="4"/>
<keyword evidence="9 10" id="KW-0472">Membrane</keyword>
<dbReference type="AlphaFoldDB" id="A0A2G9HZ05"/>
<comment type="subcellular location">
    <subcellularLocation>
        <location evidence="2">Endomembrane system</location>
        <topology evidence="2">Multi-pass membrane protein</topology>
    </subcellularLocation>
</comment>
<evidence type="ECO:0000256" key="6">
    <source>
        <dbReference type="ARBA" id="ARBA00022692"/>
    </source>
</evidence>
<dbReference type="Pfam" id="PF25333">
    <property type="entry name" value="DUF2921_N"/>
    <property type="match status" value="2"/>
</dbReference>
<reference evidence="14" key="1">
    <citation type="journal article" date="2018" name="Gigascience">
        <title>Genome assembly of the Pink Ipe (Handroanthus impetiginosus, Bignoniaceae), a highly valued, ecologically keystone Neotropical timber forest tree.</title>
        <authorList>
            <person name="Silva-Junior O.B."/>
            <person name="Grattapaglia D."/>
            <person name="Novaes E."/>
            <person name="Collevatti R.G."/>
        </authorList>
    </citation>
    <scope>NUCLEOTIDE SEQUENCE [LARGE SCALE GENOMIC DNA]</scope>
    <source>
        <strain evidence="14">cv. UFG-1</strain>
    </source>
</reference>
<dbReference type="Proteomes" id="UP000231279">
    <property type="component" value="Unassembled WGS sequence"/>
</dbReference>
<evidence type="ECO:0000259" key="12">
    <source>
        <dbReference type="Pfam" id="PF25333"/>
    </source>
</evidence>
<comment type="catalytic activity">
    <reaction evidence="1">
        <text>S-ubiquitinyl-[E2 ubiquitin-conjugating enzyme]-L-cysteine + [acceptor protein]-L-lysine = [E2 ubiquitin-conjugating enzyme]-L-cysteine + N(6)-ubiquitinyl-[acceptor protein]-L-lysine.</text>
        <dbReference type="EC" id="2.3.2.27"/>
    </reaction>
</comment>
<feature type="transmembrane region" description="Helical" evidence="10">
    <location>
        <begin position="652"/>
        <end position="677"/>
    </location>
</feature>
<dbReference type="STRING" id="429701.A0A2G9HZ05"/>
<feature type="domain" description="DUF2921" evidence="12">
    <location>
        <begin position="328"/>
        <end position="402"/>
    </location>
</feature>
<evidence type="ECO:0000313" key="13">
    <source>
        <dbReference type="EMBL" id="PIN22738.1"/>
    </source>
</evidence>
<dbReference type="GO" id="GO:0012505">
    <property type="term" value="C:endomembrane system"/>
    <property type="evidence" value="ECO:0007669"/>
    <property type="project" value="UniProtKB-SubCell"/>
</dbReference>
<comment type="caution">
    <text evidence="13">The sequence shown here is derived from an EMBL/GenBank/DDBJ whole genome shotgun (WGS) entry which is preliminary data.</text>
</comment>
<evidence type="ECO:0000256" key="3">
    <source>
        <dbReference type="ARBA" id="ARBA00004906"/>
    </source>
</evidence>
<dbReference type="PANTHER" id="PTHR33389:SF18">
    <property type="entry name" value="OS01G0677900 PROTEIN"/>
    <property type="match status" value="1"/>
</dbReference>
<name>A0A2G9HZ05_9LAMI</name>
<evidence type="ECO:0000256" key="2">
    <source>
        <dbReference type="ARBA" id="ARBA00004127"/>
    </source>
</evidence>
<keyword evidence="7" id="KW-0833">Ubl conjugation pathway</keyword>
<evidence type="ECO:0000313" key="14">
    <source>
        <dbReference type="Proteomes" id="UP000231279"/>
    </source>
</evidence>
<sequence length="902" mass="101875">MAPSFFHTSSYVIIFTITSINYIFPAFSFSSISYNDHCSSIIPESQPTNSAYLNFLPNLRTSYLTGGDQLLGRKQPKQTYYFAGRSIWLRIARNCYETTAKGVYKVDASLSIWPPYQFYPSYGGNYSYGGSYYGKGGFRERATFSLNGFWSEISRKMCLVGSASSQAEGGKTLNHDAVLKLNYASENPNMNTSVVNWILESLSSVNDAAYFDPISVFSFPILSNYNYSLVSEEVGKGLLKEFIVPKNQSLSLEKTNFCSLLSGRWIVLELDYGVKCEHCSLFDGRDGFLPRFLSLSPIQCSPEERKLRYIVAFQNISYVVLSFDLDSTFIGEASWDDKNNELYVVTCRILNSSSHFGSGVGDCSMRLSLRFPSVWTISNDAMIVGELWSAKSVEEIGYFRRINLTSTDGSNSVAVPGRIYEYTVTGRVRKACSVKKTVKKGNVYPDGNSYAMRFNMFVKNSKGEQFAGGHATPISVGNELYERRDVVVAVDSMAPESAVGFATFNEAEVSTKTVPLNISYRIRINPFVSTLNSSMNLQRQMDITAEGVILRFCPMETSLTLHLVKFDFVPLNEKRGGFIKGTITSTRAKSDLLYFDDLSLLSAAFYPTEAKRSIWRMDLEITMVLISNTLLCIFIGIQLFHVKRNPEVFSCISLVMLVVLSLGDLIPLVVNFEAMFFENHIKQTVVLSNGRWLEGNEVTVRVITMVAFLLQIRLLQLVWTAKQSEGNDRSLSGEKKTAFVSLPLYILGGLITLLINRTRNKTTMLYGFYQKRSLWVDLRSYAGLILDGFLLPQILSNTFTGSRQKALSHPFYIGTSSIRLVPHAYDQYRLRNYPMFESNTTYYYANPTADFYSTAWDVVIPFGVIVLAVMVFLQQRHGGRWILPRRFREVELYEKVPVVDNE</sequence>
<evidence type="ECO:0000256" key="7">
    <source>
        <dbReference type="ARBA" id="ARBA00022786"/>
    </source>
</evidence>
<dbReference type="GO" id="GO:0061630">
    <property type="term" value="F:ubiquitin protein ligase activity"/>
    <property type="evidence" value="ECO:0007669"/>
    <property type="project" value="UniProtKB-EC"/>
</dbReference>
<keyword evidence="8 10" id="KW-1133">Transmembrane helix</keyword>
<dbReference type="InterPro" id="IPR057425">
    <property type="entry name" value="DUF2921_N"/>
</dbReference>
<evidence type="ECO:0000256" key="10">
    <source>
        <dbReference type="SAM" id="Phobius"/>
    </source>
</evidence>
<feature type="transmembrane region" description="Helical" evidence="10">
    <location>
        <begin position="851"/>
        <end position="873"/>
    </location>
</feature>
<proteinExistence type="predicted"/>
<dbReference type="PANTHER" id="PTHR33389">
    <property type="entry name" value="FAMILY PROTEIN, PUTATIVE (DUF2921)-RELATED"/>
    <property type="match status" value="1"/>
</dbReference>
<evidence type="ECO:0000259" key="11">
    <source>
        <dbReference type="Pfam" id="PF11145"/>
    </source>
</evidence>
<dbReference type="OrthoDB" id="607498at2759"/>
<feature type="domain" description="SWEET-like" evidence="11">
    <location>
        <begin position="610"/>
        <end position="887"/>
    </location>
</feature>
<evidence type="ECO:0000256" key="1">
    <source>
        <dbReference type="ARBA" id="ARBA00000900"/>
    </source>
</evidence>
<evidence type="ECO:0000256" key="8">
    <source>
        <dbReference type="ARBA" id="ARBA00022989"/>
    </source>
</evidence>
<keyword evidence="5" id="KW-0808">Transferase</keyword>
<evidence type="ECO:0000256" key="9">
    <source>
        <dbReference type="ARBA" id="ARBA00023136"/>
    </source>
</evidence>
<gene>
    <name evidence="13" type="ORF">CDL12_04555</name>
</gene>
<feature type="transmembrane region" description="Helical" evidence="10">
    <location>
        <begin position="738"/>
        <end position="755"/>
    </location>
</feature>
<feature type="transmembrane region" description="Helical" evidence="10">
    <location>
        <begin position="621"/>
        <end position="640"/>
    </location>
</feature>
<feature type="transmembrane region" description="Helical" evidence="10">
    <location>
        <begin position="6"/>
        <end position="24"/>
    </location>
</feature>
<keyword evidence="6 10" id="KW-0812">Transmembrane</keyword>